<dbReference type="EMBL" id="JASCZI010181491">
    <property type="protein sequence ID" value="MED6183989.1"/>
    <property type="molecule type" value="Genomic_DNA"/>
</dbReference>
<comment type="caution">
    <text evidence="2">The sequence shown here is derived from an EMBL/GenBank/DDBJ whole genome shotgun (WGS) entry which is preliminary data.</text>
</comment>
<protein>
    <submittedName>
        <fullName evidence="2">Uncharacterized protein</fullName>
    </submittedName>
</protein>
<sequence length="87" mass="9571">MEAWKRGYKTDVTRLQTTLNTQSMEFDLWKSTVSQIRCRDPPPPPPSSPSSAPRSPRSPPVATAGAPTATDHHLDDDGSSTDDQDYD</sequence>
<dbReference type="Proteomes" id="UP001341840">
    <property type="component" value="Unassembled WGS sequence"/>
</dbReference>
<reference evidence="2 3" key="1">
    <citation type="journal article" date="2023" name="Plants (Basel)">
        <title>Bridging the Gap: Combining Genomics and Transcriptomics Approaches to Understand Stylosanthes scabra, an Orphan Legume from the Brazilian Caatinga.</title>
        <authorList>
            <person name="Ferreira-Neto J.R.C."/>
            <person name="da Silva M.D."/>
            <person name="Binneck E."/>
            <person name="de Melo N.F."/>
            <person name="da Silva R.H."/>
            <person name="de Melo A.L.T.M."/>
            <person name="Pandolfi V."/>
            <person name="Bustamante F.O."/>
            <person name="Brasileiro-Vidal A.C."/>
            <person name="Benko-Iseppon A.M."/>
        </authorList>
    </citation>
    <scope>NUCLEOTIDE SEQUENCE [LARGE SCALE GENOMIC DNA]</scope>
    <source>
        <tissue evidence="2">Leaves</tissue>
    </source>
</reference>
<evidence type="ECO:0000313" key="2">
    <source>
        <dbReference type="EMBL" id="MED6183989.1"/>
    </source>
</evidence>
<feature type="compositionally biased region" description="Low complexity" evidence="1">
    <location>
        <begin position="49"/>
        <end position="69"/>
    </location>
</feature>
<evidence type="ECO:0000313" key="3">
    <source>
        <dbReference type="Proteomes" id="UP001341840"/>
    </source>
</evidence>
<organism evidence="2 3">
    <name type="scientific">Stylosanthes scabra</name>
    <dbReference type="NCBI Taxonomy" id="79078"/>
    <lineage>
        <taxon>Eukaryota</taxon>
        <taxon>Viridiplantae</taxon>
        <taxon>Streptophyta</taxon>
        <taxon>Embryophyta</taxon>
        <taxon>Tracheophyta</taxon>
        <taxon>Spermatophyta</taxon>
        <taxon>Magnoliopsida</taxon>
        <taxon>eudicotyledons</taxon>
        <taxon>Gunneridae</taxon>
        <taxon>Pentapetalae</taxon>
        <taxon>rosids</taxon>
        <taxon>fabids</taxon>
        <taxon>Fabales</taxon>
        <taxon>Fabaceae</taxon>
        <taxon>Papilionoideae</taxon>
        <taxon>50 kb inversion clade</taxon>
        <taxon>dalbergioids sensu lato</taxon>
        <taxon>Dalbergieae</taxon>
        <taxon>Pterocarpus clade</taxon>
        <taxon>Stylosanthes</taxon>
    </lineage>
</organism>
<feature type="compositionally biased region" description="Acidic residues" evidence="1">
    <location>
        <begin position="77"/>
        <end position="87"/>
    </location>
</feature>
<proteinExistence type="predicted"/>
<feature type="region of interest" description="Disordered" evidence="1">
    <location>
        <begin position="34"/>
        <end position="87"/>
    </location>
</feature>
<gene>
    <name evidence="2" type="ORF">PIB30_043020</name>
</gene>
<name>A0ABU6WFD6_9FABA</name>
<keyword evidence="3" id="KW-1185">Reference proteome</keyword>
<evidence type="ECO:0000256" key="1">
    <source>
        <dbReference type="SAM" id="MobiDB-lite"/>
    </source>
</evidence>
<accession>A0ABU6WFD6</accession>